<dbReference type="InterPro" id="IPR050515">
    <property type="entry name" value="Beta-lactam/transpept"/>
</dbReference>
<dbReference type="InterPro" id="IPR036138">
    <property type="entry name" value="PBP_dimer_sf"/>
</dbReference>
<feature type="domain" description="PASTA" evidence="5">
    <location>
        <begin position="600"/>
        <end position="657"/>
    </location>
</feature>
<dbReference type="SUPFAM" id="SSF56519">
    <property type="entry name" value="Penicillin binding protein dimerisation domain"/>
    <property type="match status" value="1"/>
</dbReference>
<dbReference type="GO" id="GO:0005886">
    <property type="term" value="C:plasma membrane"/>
    <property type="evidence" value="ECO:0007669"/>
    <property type="project" value="TreeGrafter"/>
</dbReference>
<dbReference type="Pfam" id="PF03793">
    <property type="entry name" value="PASTA"/>
    <property type="match status" value="1"/>
</dbReference>
<reference evidence="6 7" key="1">
    <citation type="submission" date="2019-08" db="EMBL/GenBank/DDBJ databases">
        <title>In-depth cultivation of the pig gut microbiome towards novel bacterial diversity and tailored functional studies.</title>
        <authorList>
            <person name="Wylensek D."/>
            <person name="Hitch T.C.A."/>
            <person name="Clavel T."/>
        </authorList>
    </citation>
    <scope>NUCLEOTIDE SEQUENCE [LARGE SCALE GENOMIC DNA]</scope>
    <source>
        <strain evidence="6 7">WCA-693-APC-5D-A</strain>
    </source>
</reference>
<dbReference type="Gene3D" id="3.30.10.20">
    <property type="match status" value="1"/>
</dbReference>
<gene>
    <name evidence="6" type="ORF">FYJ84_01935</name>
</gene>
<evidence type="ECO:0000256" key="4">
    <source>
        <dbReference type="SAM" id="Phobius"/>
    </source>
</evidence>
<dbReference type="Pfam" id="PF00905">
    <property type="entry name" value="Transpeptidase"/>
    <property type="match status" value="1"/>
</dbReference>
<dbReference type="SUPFAM" id="SSF56601">
    <property type="entry name" value="beta-lactamase/transpeptidase-like"/>
    <property type="match status" value="1"/>
</dbReference>
<accession>A0A6I2UDI9</accession>
<dbReference type="InterPro" id="IPR005543">
    <property type="entry name" value="PASTA_dom"/>
</dbReference>
<comment type="caution">
    <text evidence="6">The sequence shown here is derived from an EMBL/GenBank/DDBJ whole genome shotgun (WGS) entry which is preliminary data.</text>
</comment>
<dbReference type="Gene3D" id="3.40.710.10">
    <property type="entry name" value="DD-peptidase/beta-lactamase superfamily"/>
    <property type="match status" value="1"/>
</dbReference>
<evidence type="ECO:0000256" key="3">
    <source>
        <dbReference type="ARBA" id="ARBA00023136"/>
    </source>
</evidence>
<dbReference type="PANTHER" id="PTHR30627">
    <property type="entry name" value="PEPTIDOGLYCAN D,D-TRANSPEPTIDASE"/>
    <property type="match status" value="1"/>
</dbReference>
<protein>
    <submittedName>
        <fullName evidence="6">PASTA domain-containing protein</fullName>
    </submittedName>
</protein>
<comment type="similarity">
    <text evidence="2">Belongs to the transpeptidase family.</text>
</comment>
<dbReference type="SUPFAM" id="SSF54184">
    <property type="entry name" value="Penicillin-binding protein 2x (pbp-2x), c-terminal domain"/>
    <property type="match status" value="1"/>
</dbReference>
<evidence type="ECO:0000313" key="7">
    <source>
        <dbReference type="Proteomes" id="UP000433181"/>
    </source>
</evidence>
<dbReference type="Gene3D" id="3.90.1310.10">
    <property type="entry name" value="Penicillin-binding protein 2a (Domain 2)"/>
    <property type="match status" value="1"/>
</dbReference>
<keyword evidence="3 4" id="KW-0472">Membrane</keyword>
<dbReference type="InterPro" id="IPR005311">
    <property type="entry name" value="PBP_dimer"/>
</dbReference>
<dbReference type="PROSITE" id="PS51178">
    <property type="entry name" value="PASTA"/>
    <property type="match status" value="1"/>
</dbReference>
<evidence type="ECO:0000259" key="5">
    <source>
        <dbReference type="PROSITE" id="PS51178"/>
    </source>
</evidence>
<keyword evidence="4" id="KW-0812">Transmembrane</keyword>
<organism evidence="6 7">
    <name type="scientific">Anaerovibrio slackiae</name>
    <dbReference type="NCBI Taxonomy" id="2652309"/>
    <lineage>
        <taxon>Bacteria</taxon>
        <taxon>Bacillati</taxon>
        <taxon>Bacillota</taxon>
        <taxon>Negativicutes</taxon>
        <taxon>Selenomonadales</taxon>
        <taxon>Selenomonadaceae</taxon>
        <taxon>Anaerovibrio</taxon>
    </lineage>
</organism>
<dbReference type="GeneID" id="96777667"/>
<dbReference type="PANTHER" id="PTHR30627:SF1">
    <property type="entry name" value="PEPTIDOGLYCAN D,D-TRANSPEPTIDASE FTSI"/>
    <property type="match status" value="1"/>
</dbReference>
<dbReference type="GO" id="GO:0008658">
    <property type="term" value="F:penicillin binding"/>
    <property type="evidence" value="ECO:0007669"/>
    <property type="project" value="InterPro"/>
</dbReference>
<dbReference type="Gene3D" id="3.30.450.330">
    <property type="match status" value="1"/>
</dbReference>
<keyword evidence="7" id="KW-1185">Reference proteome</keyword>
<dbReference type="SMART" id="SM00740">
    <property type="entry name" value="PASTA"/>
    <property type="match status" value="1"/>
</dbReference>
<dbReference type="Proteomes" id="UP000433181">
    <property type="component" value="Unassembled WGS sequence"/>
</dbReference>
<proteinExistence type="inferred from homology"/>
<dbReference type="EMBL" id="VUNR01000003">
    <property type="protein sequence ID" value="MSU07750.1"/>
    <property type="molecule type" value="Genomic_DNA"/>
</dbReference>
<feature type="transmembrane region" description="Helical" evidence="4">
    <location>
        <begin position="12"/>
        <end position="32"/>
    </location>
</feature>
<dbReference type="CDD" id="cd06575">
    <property type="entry name" value="PASTA_Pbp2x-like_2"/>
    <property type="match status" value="1"/>
</dbReference>
<evidence type="ECO:0000256" key="2">
    <source>
        <dbReference type="ARBA" id="ARBA00007171"/>
    </source>
</evidence>
<dbReference type="RefSeq" id="WP_154405612.1">
    <property type="nucleotide sequence ID" value="NZ_VUNR01000003.1"/>
</dbReference>
<evidence type="ECO:0000256" key="1">
    <source>
        <dbReference type="ARBA" id="ARBA00004370"/>
    </source>
</evidence>
<dbReference type="GO" id="GO:0071555">
    <property type="term" value="P:cell wall organization"/>
    <property type="evidence" value="ECO:0007669"/>
    <property type="project" value="TreeGrafter"/>
</dbReference>
<keyword evidence="4" id="KW-1133">Transmembrane helix</keyword>
<evidence type="ECO:0000313" key="6">
    <source>
        <dbReference type="EMBL" id="MSU07750.1"/>
    </source>
</evidence>
<sequence>MKKQRHNVQLRISWLLLIIWGCFGLLLVRFAWLQLVDGDELAERAMTIAEENRARQSPRGKILDRNGRELAISRMAKSLVINPSKVKPEDRDNLVAQLSEILKLKPEEISEDIDTGGVFVYVKRRLEVDEENAIKELKEDNEYECLELHDEVKRYYPNDMLAANVLGFIGTDDKGLAGMEQYADELLKGEAQEADLIIDMRGRPIFDSIFSAAQQRYKGDNSKSITLTIDSTMQFIVEQALDKAMADNKPKAVTAVVMDPKTGDVLAMASRPSYNPNKFWQANAEAWRNRAISSVYEPGSTFKAMVAGTALQEGVVAPNMTFYDPGHIDVSEKRIQNWNGESFGNVTFTDIVKNSINTCFAQIGLWLGGEKLNEYAEKFGFGKATGIELPGEESGILFANPKDMVNSDVATMAIGQSIAVTPLQLVTAMSAVANDGVLLKPHIIKQITNADGSVYKEYGREEVRRVIDSATDKTLMGLLEQVVATGGGSKAAVKGYRIAGKTGTAQKINEHTSGYMEGRYIASFCGFAPVENPEIVVLVVIDDPSAGAFYGGQIAAPVARDIFSQLLRFMHISPSSDTFADMNKDREAAAAKPAPAASDGKVRMPDLTGMSIRDVSQKLAELGLGIDVQGNGLARSQSIPAGAEIKSGQSVTVTFSP</sequence>
<comment type="subcellular location">
    <subcellularLocation>
        <location evidence="1">Membrane</location>
    </subcellularLocation>
</comment>
<dbReference type="AlphaFoldDB" id="A0A6I2UDI9"/>
<dbReference type="Pfam" id="PF03717">
    <property type="entry name" value="PBP_dimer"/>
    <property type="match status" value="1"/>
</dbReference>
<dbReference type="InterPro" id="IPR001460">
    <property type="entry name" value="PCN-bd_Tpept"/>
</dbReference>
<dbReference type="InterPro" id="IPR012338">
    <property type="entry name" value="Beta-lactam/transpept-like"/>
</dbReference>
<name>A0A6I2UDI9_9FIRM</name>